<dbReference type="Proteomes" id="UP000320176">
    <property type="component" value="Unassembled WGS sequence"/>
</dbReference>
<dbReference type="EMBL" id="SJPN01000014">
    <property type="protein sequence ID" value="TWT91751.1"/>
    <property type="molecule type" value="Genomic_DNA"/>
</dbReference>
<gene>
    <name evidence="1" type="ORF">Pla52n_65010</name>
</gene>
<sequence>MKANASFIYLKATKHLVATFTRNGAAGDKFSDDALLKLLANDLRLRQVQQIGLTFSSSPSSHSSDIPFHVPAEDLTVLNKVIDDPYQEGAITRPLKFQVEDEQLKQVLNSGPDIALKYSMIDYTVKSDGVSVTLKPKAGTSLGDKSIRVWVLMRLGPEGVFDARTGEVPGSTTINEIKTGNIPFASIPAGKTHRILLMIQGLHPIWNEFTGTVTSTWMT</sequence>
<protein>
    <submittedName>
        <fullName evidence="1">Uncharacterized protein</fullName>
    </submittedName>
</protein>
<keyword evidence="2" id="KW-1185">Reference proteome</keyword>
<organism evidence="1 2">
    <name type="scientific">Stieleria varia</name>
    <dbReference type="NCBI Taxonomy" id="2528005"/>
    <lineage>
        <taxon>Bacteria</taxon>
        <taxon>Pseudomonadati</taxon>
        <taxon>Planctomycetota</taxon>
        <taxon>Planctomycetia</taxon>
        <taxon>Pirellulales</taxon>
        <taxon>Pirellulaceae</taxon>
        <taxon>Stieleria</taxon>
    </lineage>
</organism>
<comment type="caution">
    <text evidence="1">The sequence shown here is derived from an EMBL/GenBank/DDBJ whole genome shotgun (WGS) entry which is preliminary data.</text>
</comment>
<evidence type="ECO:0000313" key="2">
    <source>
        <dbReference type="Proteomes" id="UP000320176"/>
    </source>
</evidence>
<accession>A0A5C5ZXP1</accession>
<dbReference type="RefSeq" id="WP_146523406.1">
    <property type="nucleotide sequence ID" value="NZ_CP151726.1"/>
</dbReference>
<dbReference type="AlphaFoldDB" id="A0A5C5ZXP1"/>
<name>A0A5C5ZXP1_9BACT</name>
<evidence type="ECO:0000313" key="1">
    <source>
        <dbReference type="EMBL" id="TWT91751.1"/>
    </source>
</evidence>
<reference evidence="1 2" key="1">
    <citation type="submission" date="2019-02" db="EMBL/GenBank/DDBJ databases">
        <title>Deep-cultivation of Planctomycetes and their phenomic and genomic characterization uncovers novel biology.</title>
        <authorList>
            <person name="Wiegand S."/>
            <person name="Jogler M."/>
            <person name="Boedeker C."/>
            <person name="Pinto D."/>
            <person name="Vollmers J."/>
            <person name="Rivas-Marin E."/>
            <person name="Kohn T."/>
            <person name="Peeters S.H."/>
            <person name="Heuer A."/>
            <person name="Rast P."/>
            <person name="Oberbeckmann S."/>
            <person name="Bunk B."/>
            <person name="Jeske O."/>
            <person name="Meyerdierks A."/>
            <person name="Storesund J.E."/>
            <person name="Kallscheuer N."/>
            <person name="Luecker S."/>
            <person name="Lage O.M."/>
            <person name="Pohl T."/>
            <person name="Merkel B.J."/>
            <person name="Hornburger P."/>
            <person name="Mueller R.-W."/>
            <person name="Bruemmer F."/>
            <person name="Labrenz M."/>
            <person name="Spormann A.M."/>
            <person name="Op Den Camp H."/>
            <person name="Overmann J."/>
            <person name="Amann R."/>
            <person name="Jetten M.S.M."/>
            <person name="Mascher T."/>
            <person name="Medema M.H."/>
            <person name="Devos D.P."/>
            <person name="Kaster A.-K."/>
            <person name="Ovreas L."/>
            <person name="Rohde M."/>
            <person name="Galperin M.Y."/>
            <person name="Jogler C."/>
        </authorList>
    </citation>
    <scope>NUCLEOTIDE SEQUENCE [LARGE SCALE GENOMIC DNA]</scope>
    <source>
        <strain evidence="1 2">Pla52n</strain>
    </source>
</reference>
<proteinExistence type="predicted"/>